<dbReference type="InterPro" id="IPR006680">
    <property type="entry name" value="Amidohydro-rel"/>
</dbReference>
<dbReference type="SUPFAM" id="SSF51556">
    <property type="entry name" value="Metallo-dependent hydrolases"/>
    <property type="match status" value="1"/>
</dbReference>
<dbReference type="PANTHER" id="PTHR43135:SF3">
    <property type="entry name" value="ALPHA-D-RIBOSE 1-METHYLPHOSPHONATE 5-TRIPHOSPHATE DIPHOSPHATASE"/>
    <property type="match status" value="1"/>
</dbReference>
<sequence>MDVHTRIGTYLAAQPERKVVLAAVAALCLATPATAQPANPSTTLGPEVRQFVSVDAPVVALTHARVIDGTGAAARADQTLVVERGVIRALGPDGQVAIPAGARVLDLNGRSVLPGLVMVHEHMFYPSGGGSVYNEQAYSFPRLYLAGGVTTARTAGNMAGYADLELKRAIDAGRAVGPSLDVTAPYLNGPGLPIYQVHALTGPDDARQMVAHWADRGATSFKAYMQITREQLAAVIAEAHRRKLKVTGHLCSVTFREAAAAGIDNLEHGLVVASDFAPGKQPDQCPPSQAASIAALDVASEPVQALIRELVARKVAVTSTLTIFETFTPGRPSAPQGALDAMLPEVRDQYLRRRVQIATQSSSPWTRTFANEMQFERDFFRAGGRLLVGTDPTGYGGVVAGYANHRALELLVEAGLTPLEAIQVATRNGAEYLGKADSVGTIAVGRRADLVVVRGDPSARIGDVANVETVFKGGIGFDAPRLFASVRGRVGLH</sequence>
<dbReference type="AlphaFoldDB" id="A0AA37Q9R0"/>
<keyword evidence="4" id="KW-1185">Reference proteome</keyword>
<evidence type="ECO:0000313" key="4">
    <source>
        <dbReference type="Proteomes" id="UP001161325"/>
    </source>
</evidence>
<reference evidence="3" key="1">
    <citation type="submission" date="2022-08" db="EMBL/GenBank/DDBJ databases">
        <title>Draft genome sequencing of Roseisolibacter agri AW1220.</title>
        <authorList>
            <person name="Tobiishi Y."/>
            <person name="Tonouchi A."/>
        </authorList>
    </citation>
    <scope>NUCLEOTIDE SEQUENCE</scope>
    <source>
        <strain evidence="3">AW1220</strain>
    </source>
</reference>
<dbReference type="SUPFAM" id="SSF51338">
    <property type="entry name" value="Composite domain of metallo-dependent hydrolases"/>
    <property type="match status" value="1"/>
</dbReference>
<gene>
    <name evidence="3" type="ORF">rosag_14490</name>
</gene>
<evidence type="ECO:0000256" key="1">
    <source>
        <dbReference type="SAM" id="SignalP"/>
    </source>
</evidence>
<evidence type="ECO:0000313" key="3">
    <source>
        <dbReference type="EMBL" id="GLC24936.1"/>
    </source>
</evidence>
<dbReference type="Pfam" id="PF01979">
    <property type="entry name" value="Amidohydro_1"/>
    <property type="match status" value="1"/>
</dbReference>
<feature type="signal peptide" evidence="1">
    <location>
        <begin position="1"/>
        <end position="35"/>
    </location>
</feature>
<evidence type="ECO:0000259" key="2">
    <source>
        <dbReference type="Pfam" id="PF01979"/>
    </source>
</evidence>
<dbReference type="GO" id="GO:0016810">
    <property type="term" value="F:hydrolase activity, acting on carbon-nitrogen (but not peptide) bonds"/>
    <property type="evidence" value="ECO:0007669"/>
    <property type="project" value="InterPro"/>
</dbReference>
<dbReference type="EMBL" id="BRXS01000002">
    <property type="protein sequence ID" value="GLC24936.1"/>
    <property type="molecule type" value="Genomic_DNA"/>
</dbReference>
<proteinExistence type="predicted"/>
<feature type="domain" description="Amidohydrolase-related" evidence="2">
    <location>
        <begin position="385"/>
        <end position="474"/>
    </location>
</feature>
<name>A0AA37Q9R0_9BACT</name>
<comment type="caution">
    <text evidence="3">The sequence shown here is derived from an EMBL/GenBank/DDBJ whole genome shotgun (WGS) entry which is preliminary data.</text>
</comment>
<dbReference type="InterPro" id="IPR051781">
    <property type="entry name" value="Metallo-dep_Hydrolase"/>
</dbReference>
<dbReference type="Gene3D" id="2.30.40.10">
    <property type="entry name" value="Urease, subunit C, domain 1"/>
    <property type="match status" value="2"/>
</dbReference>
<dbReference type="PANTHER" id="PTHR43135">
    <property type="entry name" value="ALPHA-D-RIBOSE 1-METHYLPHOSPHONATE 5-TRIPHOSPHATE DIPHOSPHATASE"/>
    <property type="match status" value="1"/>
</dbReference>
<dbReference type="Proteomes" id="UP001161325">
    <property type="component" value="Unassembled WGS sequence"/>
</dbReference>
<dbReference type="InterPro" id="IPR011059">
    <property type="entry name" value="Metal-dep_hydrolase_composite"/>
</dbReference>
<accession>A0AA37Q9R0</accession>
<keyword evidence="1" id="KW-0732">Signal</keyword>
<organism evidence="3 4">
    <name type="scientific">Roseisolibacter agri</name>
    <dbReference type="NCBI Taxonomy" id="2014610"/>
    <lineage>
        <taxon>Bacteria</taxon>
        <taxon>Pseudomonadati</taxon>
        <taxon>Gemmatimonadota</taxon>
        <taxon>Gemmatimonadia</taxon>
        <taxon>Gemmatimonadales</taxon>
        <taxon>Gemmatimonadaceae</taxon>
        <taxon>Roseisolibacter</taxon>
    </lineage>
</organism>
<dbReference type="Gene3D" id="3.20.20.140">
    <property type="entry name" value="Metal-dependent hydrolases"/>
    <property type="match status" value="2"/>
</dbReference>
<feature type="chain" id="PRO_5041395758" evidence="1">
    <location>
        <begin position="36"/>
        <end position="493"/>
    </location>
</feature>
<dbReference type="RefSeq" id="WP_284349379.1">
    <property type="nucleotide sequence ID" value="NZ_BRXS01000002.1"/>
</dbReference>
<protein>
    <submittedName>
        <fullName evidence="3">Organophopsphate acid anhydrase</fullName>
    </submittedName>
</protein>
<dbReference type="InterPro" id="IPR032466">
    <property type="entry name" value="Metal_Hydrolase"/>
</dbReference>